<evidence type="ECO:0000256" key="2">
    <source>
        <dbReference type="ARBA" id="ARBA00022801"/>
    </source>
</evidence>
<dbReference type="Gene3D" id="3.20.20.300">
    <property type="entry name" value="Glycoside hydrolase, family 3, N-terminal domain"/>
    <property type="match status" value="1"/>
</dbReference>
<feature type="domain" description="Fibronectin type III-like" evidence="6">
    <location>
        <begin position="670"/>
        <end position="741"/>
    </location>
</feature>
<accession>A0A179DGZ4</accession>
<evidence type="ECO:0000256" key="3">
    <source>
        <dbReference type="ARBA" id="ARBA00023277"/>
    </source>
</evidence>
<dbReference type="InterPro" id="IPR050288">
    <property type="entry name" value="Cellulose_deg_GH3"/>
</dbReference>
<reference evidence="7 8" key="2">
    <citation type="submission" date="2016-06" db="EMBL/GenBank/DDBJ databases">
        <title>Pedobacter psychrophilus sp. nov., isolated from Antarctic fragmentary rock.</title>
        <authorList>
            <person name="Svec P."/>
        </authorList>
    </citation>
    <scope>NUCLEOTIDE SEQUENCE [LARGE SCALE GENOMIC DNA]</scope>
    <source>
        <strain evidence="7 8">CCM 8644</strain>
    </source>
</reference>
<dbReference type="PROSITE" id="PS00775">
    <property type="entry name" value="GLYCOSYL_HYDROL_F3"/>
    <property type="match status" value="1"/>
</dbReference>
<evidence type="ECO:0000259" key="6">
    <source>
        <dbReference type="SMART" id="SM01217"/>
    </source>
</evidence>
<dbReference type="InterPro" id="IPR001764">
    <property type="entry name" value="Glyco_hydro_3_N"/>
</dbReference>
<dbReference type="InterPro" id="IPR026891">
    <property type="entry name" value="Fn3-like"/>
</dbReference>
<dbReference type="InterPro" id="IPR017853">
    <property type="entry name" value="GH"/>
</dbReference>
<dbReference type="Pfam" id="PF14310">
    <property type="entry name" value="Fn3-like"/>
    <property type="match status" value="1"/>
</dbReference>
<dbReference type="GO" id="GO:0005975">
    <property type="term" value="P:carbohydrate metabolic process"/>
    <property type="evidence" value="ECO:0007669"/>
    <property type="project" value="InterPro"/>
</dbReference>
<protein>
    <submittedName>
        <fullName evidence="7">Glycosyl hydrolase</fullName>
    </submittedName>
</protein>
<sequence length="778" mass="85065">MKIINQLKSGLILCICSLTSFAQTTKNNLPQLGKNSIQDVIAAMTIEEKIWILLGSETELKKPKADVAESNGIIGYTDKKVAGAAGTTFAIPRLGIPAIVLADGPAGVRISPTRPNESATYYATAFPVGTLLASTWDTDLVNKVGKAFGNEVLEYGIDIILAPGNNIQRNPLNGRNFEYFSEDPLVSGKMAAAMINGLQSNGIGTSLKHFAANNHETRRFSTNAEVSERALREIYLKAFQVALKESEPWTVMTSYNKLNGTYTAERYDLVTEILRNEWNYKGLVVTDWGAAKNVVDQVKAGHSLIMPGQYFQVEGLEYAMANNKLDVAIIDQAVEKLLALIVKTPTFKNYKFSNKPNLVEHAQVSRAAATEGMVLLKNLDNTLPIAKNIKTIATFGNTTYNLITGGTGSGMVNKAYVVSMAQGLTTAGFTLDPQIEQRYTKYVDSVEASRLKPKNPAAGRPQIPELKISDDLIIKQALLSDMAIISVGKNAGEGADRNLDNNYHLMDSEITLIKRVYEAFKAQRKKTVVVLNIGGVIDLASWQNYSDAILLAWQPGQEGGHAIADILTGKVNPSGKLAITFPEKYVDVSSAKNFPGTQGVDPLNVVYEEGIYTGYRYFDTYMVKPAYEFGYGLSYTTFSLNNLTLDKVNFDKKIKASITIKNTGSVAGKEVVQIYLSAPAKSIDKPTQELRAFAKTKLLKPGQSQKIKFTLTADDLSSYISSKAAWIAEEGRYTISAGVSSRAIKQVISFYLPIQLIIHQVSNQVKSAKPIIKEFTGK</sequence>
<dbReference type="InterPro" id="IPR019800">
    <property type="entry name" value="Glyco_hydro_3_AS"/>
</dbReference>
<keyword evidence="4" id="KW-0326">Glycosidase</keyword>
<dbReference type="InterPro" id="IPR036881">
    <property type="entry name" value="Glyco_hydro_3_C_sf"/>
</dbReference>
<name>A0A179DGZ4_9SPHI</name>
<keyword evidence="3" id="KW-0119">Carbohydrate metabolism</keyword>
<dbReference type="InterPro" id="IPR036962">
    <property type="entry name" value="Glyco_hydro_3_N_sf"/>
</dbReference>
<dbReference type="InterPro" id="IPR013783">
    <property type="entry name" value="Ig-like_fold"/>
</dbReference>
<dbReference type="Gene3D" id="2.60.40.10">
    <property type="entry name" value="Immunoglobulins"/>
    <property type="match status" value="1"/>
</dbReference>
<proteinExistence type="inferred from homology"/>
<organism evidence="7 8">
    <name type="scientific">Pedobacter psychrophilus</name>
    <dbReference type="NCBI Taxonomy" id="1826909"/>
    <lineage>
        <taxon>Bacteria</taxon>
        <taxon>Pseudomonadati</taxon>
        <taxon>Bacteroidota</taxon>
        <taxon>Sphingobacteriia</taxon>
        <taxon>Sphingobacteriales</taxon>
        <taxon>Sphingobacteriaceae</taxon>
        <taxon>Pedobacter</taxon>
    </lineage>
</organism>
<dbReference type="FunFam" id="2.60.40.10:FF:000495">
    <property type="entry name" value="Periplasmic beta-glucosidase"/>
    <property type="match status" value="1"/>
</dbReference>
<reference evidence="7 8" key="1">
    <citation type="submission" date="2016-04" db="EMBL/GenBank/DDBJ databases">
        <authorList>
            <person name="Evans L.H."/>
            <person name="Alamgir A."/>
            <person name="Owens N."/>
            <person name="Weber N.D."/>
            <person name="Virtaneva K."/>
            <person name="Barbian K."/>
            <person name="Babar A."/>
            <person name="Rosenke K."/>
        </authorList>
    </citation>
    <scope>NUCLEOTIDE SEQUENCE [LARGE SCALE GENOMIC DNA]</scope>
    <source>
        <strain evidence="7 8">CCM 8644</strain>
    </source>
</reference>
<comment type="caution">
    <text evidence="7">The sequence shown here is derived from an EMBL/GenBank/DDBJ whole genome shotgun (WGS) entry which is preliminary data.</text>
</comment>
<dbReference type="Pfam" id="PF01915">
    <property type="entry name" value="Glyco_hydro_3_C"/>
    <property type="match status" value="1"/>
</dbReference>
<dbReference type="STRING" id="1826909.A5893_09325"/>
<keyword evidence="8" id="KW-1185">Reference proteome</keyword>
<dbReference type="PRINTS" id="PR00133">
    <property type="entry name" value="GLHYDRLASE3"/>
</dbReference>
<keyword evidence="2 4" id="KW-0378">Hydrolase</keyword>
<dbReference type="OrthoDB" id="9758670at2"/>
<dbReference type="GO" id="GO:0008422">
    <property type="term" value="F:beta-glucosidase activity"/>
    <property type="evidence" value="ECO:0007669"/>
    <property type="project" value="UniProtKB-ARBA"/>
</dbReference>
<dbReference type="AlphaFoldDB" id="A0A179DGZ4"/>
<evidence type="ECO:0000313" key="7">
    <source>
        <dbReference type="EMBL" id="OAQ39769.1"/>
    </source>
</evidence>
<dbReference type="Gene3D" id="3.40.50.1700">
    <property type="entry name" value="Glycoside hydrolase family 3 C-terminal domain"/>
    <property type="match status" value="1"/>
</dbReference>
<dbReference type="SUPFAM" id="SSF52279">
    <property type="entry name" value="Beta-D-glucan exohydrolase, C-terminal domain"/>
    <property type="match status" value="1"/>
</dbReference>
<evidence type="ECO:0000256" key="1">
    <source>
        <dbReference type="ARBA" id="ARBA00005336"/>
    </source>
</evidence>
<dbReference type="PANTHER" id="PTHR42715:SF10">
    <property type="entry name" value="BETA-GLUCOSIDASE"/>
    <property type="match status" value="1"/>
</dbReference>
<dbReference type="Pfam" id="PF00933">
    <property type="entry name" value="Glyco_hydro_3"/>
    <property type="match status" value="1"/>
</dbReference>
<dbReference type="EMBL" id="LWHJ01000027">
    <property type="protein sequence ID" value="OAQ39769.1"/>
    <property type="molecule type" value="Genomic_DNA"/>
</dbReference>
<feature type="chain" id="PRO_5008100486" evidence="5">
    <location>
        <begin position="23"/>
        <end position="778"/>
    </location>
</feature>
<evidence type="ECO:0000256" key="5">
    <source>
        <dbReference type="SAM" id="SignalP"/>
    </source>
</evidence>
<feature type="signal peptide" evidence="5">
    <location>
        <begin position="1"/>
        <end position="22"/>
    </location>
</feature>
<dbReference type="SMART" id="SM01217">
    <property type="entry name" value="Fn3_like"/>
    <property type="match status" value="1"/>
</dbReference>
<dbReference type="SUPFAM" id="SSF51445">
    <property type="entry name" value="(Trans)glycosidases"/>
    <property type="match status" value="1"/>
</dbReference>
<evidence type="ECO:0000313" key="8">
    <source>
        <dbReference type="Proteomes" id="UP000078459"/>
    </source>
</evidence>
<evidence type="ECO:0000256" key="4">
    <source>
        <dbReference type="RuleBase" id="RU361161"/>
    </source>
</evidence>
<dbReference type="InterPro" id="IPR002772">
    <property type="entry name" value="Glyco_hydro_3_C"/>
</dbReference>
<gene>
    <name evidence="7" type="ORF">A5893_09325</name>
</gene>
<dbReference type="PANTHER" id="PTHR42715">
    <property type="entry name" value="BETA-GLUCOSIDASE"/>
    <property type="match status" value="1"/>
</dbReference>
<dbReference type="RefSeq" id="WP_068822385.1">
    <property type="nucleotide sequence ID" value="NZ_LWHJ01000027.1"/>
</dbReference>
<keyword evidence="5" id="KW-0732">Signal</keyword>
<dbReference type="Proteomes" id="UP000078459">
    <property type="component" value="Unassembled WGS sequence"/>
</dbReference>
<comment type="similarity">
    <text evidence="1 4">Belongs to the glycosyl hydrolase 3 family.</text>
</comment>